<evidence type="ECO:0000313" key="2">
    <source>
        <dbReference type="EMBL" id="VAX03609.1"/>
    </source>
</evidence>
<keyword evidence="1" id="KW-1133">Transmembrane helix</keyword>
<sequence>MLLYLLGALIPPLGILLYGRIMHAAFNALLWTYAIMTPGVLGLIFWLGAVMHATYVIHDARTRPLKNNDFSL</sequence>
<evidence type="ECO:0000256" key="1">
    <source>
        <dbReference type="SAM" id="Phobius"/>
    </source>
</evidence>
<accession>A0A3B1ACP0</accession>
<feature type="transmembrane region" description="Helical" evidence="1">
    <location>
        <begin position="30"/>
        <end position="57"/>
    </location>
</feature>
<evidence type="ECO:0008006" key="3">
    <source>
        <dbReference type="Google" id="ProtNLM"/>
    </source>
</evidence>
<dbReference type="EMBL" id="UOFW01000055">
    <property type="protein sequence ID" value="VAX03609.1"/>
    <property type="molecule type" value="Genomic_DNA"/>
</dbReference>
<reference evidence="2" key="1">
    <citation type="submission" date="2018-06" db="EMBL/GenBank/DDBJ databases">
        <authorList>
            <person name="Zhirakovskaya E."/>
        </authorList>
    </citation>
    <scope>NUCLEOTIDE SEQUENCE</scope>
</reference>
<keyword evidence="1" id="KW-0812">Transmembrane</keyword>
<dbReference type="AlphaFoldDB" id="A0A3B1ACP0"/>
<name>A0A3B1ACP0_9ZZZZ</name>
<keyword evidence="1" id="KW-0472">Membrane</keyword>
<organism evidence="2">
    <name type="scientific">hydrothermal vent metagenome</name>
    <dbReference type="NCBI Taxonomy" id="652676"/>
    <lineage>
        <taxon>unclassified sequences</taxon>
        <taxon>metagenomes</taxon>
        <taxon>ecological metagenomes</taxon>
    </lineage>
</organism>
<proteinExistence type="predicted"/>
<protein>
    <recommendedName>
        <fullName evidence="3">YqaE/Pmp3 family membrane protein</fullName>
    </recommendedName>
</protein>
<gene>
    <name evidence="2" type="ORF">MNBD_ALPHA03-1537</name>
</gene>